<keyword evidence="2" id="KW-0687">Ribonucleoprotein</keyword>
<evidence type="ECO:0000256" key="2">
    <source>
        <dbReference type="ARBA" id="ARBA00023274"/>
    </source>
</evidence>
<evidence type="ECO:0000256" key="1">
    <source>
        <dbReference type="ARBA" id="ARBA00022980"/>
    </source>
</evidence>
<dbReference type="Pfam" id="PF17135">
    <property type="entry name" value="Ribosomal_L18"/>
    <property type="match status" value="2"/>
</dbReference>
<proteinExistence type="predicted"/>
<dbReference type="AlphaFoldDB" id="A0A9D4Z8X4"/>
<evidence type="ECO:0000259" key="3">
    <source>
        <dbReference type="Pfam" id="PF17135"/>
    </source>
</evidence>
<name>A0A9D4Z8X4_ADICA</name>
<dbReference type="InterPro" id="IPR021131">
    <property type="entry name" value="Ribosomal_uL15/eL18"/>
</dbReference>
<dbReference type="PANTHER" id="PTHR10934">
    <property type="entry name" value="60S RIBOSOMAL PROTEIN L18"/>
    <property type="match status" value="1"/>
</dbReference>
<dbReference type="GO" id="GO:0022625">
    <property type="term" value="C:cytosolic large ribosomal subunit"/>
    <property type="evidence" value="ECO:0007669"/>
    <property type="project" value="TreeGrafter"/>
</dbReference>
<dbReference type="Gene3D" id="3.100.10.10">
    <property type="match status" value="2"/>
</dbReference>
<accession>A0A9D4Z8X4</accession>
<feature type="domain" description="Large ribosomal subunit protein uL15/eL18" evidence="3">
    <location>
        <begin position="71"/>
        <end position="116"/>
    </location>
</feature>
<comment type="caution">
    <text evidence="4">The sequence shown here is derived from an EMBL/GenBank/DDBJ whole genome shotgun (WGS) entry which is preliminary data.</text>
</comment>
<gene>
    <name evidence="4" type="ORF">GOP47_0019757</name>
</gene>
<protein>
    <recommendedName>
        <fullName evidence="3">Large ribosomal subunit protein uL15/eL18 domain-containing protein</fullName>
    </recommendedName>
</protein>
<dbReference type="InterPro" id="IPR000039">
    <property type="entry name" value="Ribosomal_eL18"/>
</dbReference>
<keyword evidence="5" id="KW-1185">Reference proteome</keyword>
<keyword evidence="1" id="KW-0689">Ribosomal protein</keyword>
<evidence type="ECO:0000313" key="4">
    <source>
        <dbReference type="EMBL" id="KAI5065062.1"/>
    </source>
</evidence>
<feature type="domain" description="Large ribosomal subunit protein uL15/eL18" evidence="3">
    <location>
        <begin position="2"/>
        <end position="57"/>
    </location>
</feature>
<sequence>MGINFPTRARNKKTKHTSPRSDNVYWKLIVKLYRFLVRRTGSPFNAVFLNRLFMSRTCPNWLKYCTSERSKYACEAVKHFGRSRGVPHSHTKPYVRSKGCKFERARGRRNIKGYRV</sequence>
<evidence type="ECO:0000313" key="5">
    <source>
        <dbReference type="Proteomes" id="UP000886520"/>
    </source>
</evidence>
<dbReference type="GO" id="GO:0003735">
    <property type="term" value="F:structural constituent of ribosome"/>
    <property type="evidence" value="ECO:0007669"/>
    <property type="project" value="InterPro"/>
</dbReference>
<dbReference type="GO" id="GO:0006412">
    <property type="term" value="P:translation"/>
    <property type="evidence" value="ECO:0007669"/>
    <property type="project" value="InterPro"/>
</dbReference>
<dbReference type="OrthoDB" id="6353017at2759"/>
<organism evidence="4 5">
    <name type="scientific">Adiantum capillus-veneris</name>
    <name type="common">Maidenhair fern</name>
    <dbReference type="NCBI Taxonomy" id="13818"/>
    <lineage>
        <taxon>Eukaryota</taxon>
        <taxon>Viridiplantae</taxon>
        <taxon>Streptophyta</taxon>
        <taxon>Embryophyta</taxon>
        <taxon>Tracheophyta</taxon>
        <taxon>Polypodiopsida</taxon>
        <taxon>Polypodiidae</taxon>
        <taxon>Polypodiales</taxon>
        <taxon>Pteridineae</taxon>
        <taxon>Pteridaceae</taxon>
        <taxon>Vittarioideae</taxon>
        <taxon>Adiantum</taxon>
    </lineage>
</organism>
<dbReference type="Proteomes" id="UP000886520">
    <property type="component" value="Chromosome 19"/>
</dbReference>
<dbReference type="EMBL" id="JABFUD020000019">
    <property type="protein sequence ID" value="KAI5065062.1"/>
    <property type="molecule type" value="Genomic_DNA"/>
</dbReference>
<dbReference type="PANTHER" id="PTHR10934:SF2">
    <property type="entry name" value="LARGE RIBOSOMAL SUBUNIT PROTEIN EL18"/>
    <property type="match status" value="1"/>
</dbReference>
<dbReference type="GO" id="GO:0003723">
    <property type="term" value="F:RNA binding"/>
    <property type="evidence" value="ECO:0007669"/>
    <property type="project" value="TreeGrafter"/>
</dbReference>
<reference evidence="4" key="1">
    <citation type="submission" date="2021-01" db="EMBL/GenBank/DDBJ databases">
        <title>Adiantum capillus-veneris genome.</title>
        <authorList>
            <person name="Fang Y."/>
            <person name="Liao Q."/>
        </authorList>
    </citation>
    <scope>NUCLEOTIDE SEQUENCE</scope>
    <source>
        <strain evidence="4">H3</strain>
        <tissue evidence="4">Leaf</tissue>
    </source>
</reference>